<reference evidence="2 3" key="1">
    <citation type="submission" date="2016-06" db="EMBL/GenBank/DDBJ databases">
        <authorList>
            <person name="Kjaerup R.B."/>
            <person name="Dalgaard T.S."/>
            <person name="Juul-Madsen H.R."/>
        </authorList>
    </citation>
    <scope>NUCLEOTIDE SEQUENCE [LARGE SCALE GENOMIC DNA]</scope>
</reference>
<dbReference type="SUPFAM" id="SSF81665">
    <property type="entry name" value="Calcium ATPase, transmembrane domain M"/>
    <property type="match status" value="1"/>
</dbReference>
<protein>
    <recommendedName>
        <fullName evidence="1">Cation-transporting P-type ATPase N-terminal domain-containing protein</fullName>
    </recommendedName>
</protein>
<evidence type="ECO:0000313" key="2">
    <source>
        <dbReference type="EMBL" id="SMQ47295.1"/>
    </source>
</evidence>
<dbReference type="InterPro" id="IPR023298">
    <property type="entry name" value="ATPase_P-typ_TM_dom_sf"/>
</dbReference>
<accession>A0A1X7RIP8</accession>
<gene>
    <name evidence="2" type="ORF">ZT3D7_G2442</name>
</gene>
<evidence type="ECO:0000259" key="1">
    <source>
        <dbReference type="SMART" id="SM00831"/>
    </source>
</evidence>
<feature type="domain" description="Cation-transporting P-type ATPase N-terminal" evidence="1">
    <location>
        <begin position="48"/>
        <end position="108"/>
    </location>
</feature>
<dbReference type="AlphaFoldDB" id="A0A1X7RIP8"/>
<dbReference type="Pfam" id="PF00690">
    <property type="entry name" value="Cation_ATPase_N"/>
    <property type="match status" value="1"/>
</dbReference>
<organism evidence="2 3">
    <name type="scientific">Zymoseptoria tritici (strain ST99CH_3D7)</name>
    <dbReference type="NCBI Taxonomy" id="1276538"/>
    <lineage>
        <taxon>Eukaryota</taxon>
        <taxon>Fungi</taxon>
        <taxon>Dikarya</taxon>
        <taxon>Ascomycota</taxon>
        <taxon>Pezizomycotina</taxon>
        <taxon>Dothideomycetes</taxon>
        <taxon>Dothideomycetidae</taxon>
        <taxon>Mycosphaerellales</taxon>
        <taxon>Mycosphaerellaceae</taxon>
        <taxon>Zymoseptoria</taxon>
    </lineage>
</organism>
<dbReference type="EMBL" id="LT853693">
    <property type="protein sequence ID" value="SMQ47295.1"/>
    <property type="molecule type" value="Genomic_DNA"/>
</dbReference>
<dbReference type="Proteomes" id="UP000215127">
    <property type="component" value="Chromosome 2"/>
</dbReference>
<keyword evidence="3" id="KW-1185">Reference proteome</keyword>
<evidence type="ECO:0000313" key="3">
    <source>
        <dbReference type="Proteomes" id="UP000215127"/>
    </source>
</evidence>
<dbReference type="STRING" id="1276538.A0A1X7RIP8"/>
<sequence length="110" mass="11978">MFAISQTIFHILSILSIHRFKSPAMANEKMPEQANVLPGQGNKPLSRPAHALPYAVVLDELDARDQEGLSSAEAKERLERYGSNDLGDAKGVQPVKILISQVANAMTLPL</sequence>
<dbReference type="InterPro" id="IPR004014">
    <property type="entry name" value="ATPase_P-typ_cation-transptr_N"/>
</dbReference>
<name>A0A1X7RIP8_ZYMT9</name>
<proteinExistence type="predicted"/>
<dbReference type="SMART" id="SM00831">
    <property type="entry name" value="Cation_ATPase_N"/>
    <property type="match status" value="1"/>
</dbReference>